<evidence type="ECO:0000313" key="3">
    <source>
        <dbReference type="Proteomes" id="UP001596398"/>
    </source>
</evidence>
<dbReference type="InterPro" id="IPR058349">
    <property type="entry name" value="DUF8036"/>
</dbReference>
<reference evidence="2 3" key="1">
    <citation type="journal article" date="2019" name="Int. J. Syst. Evol. Microbiol.">
        <title>The Global Catalogue of Microorganisms (GCM) 10K type strain sequencing project: providing services to taxonomists for standard genome sequencing and annotation.</title>
        <authorList>
            <consortium name="The Broad Institute Genomics Platform"/>
            <consortium name="The Broad Institute Genome Sequencing Center for Infectious Disease"/>
            <person name="Wu L."/>
            <person name="Ma J."/>
        </authorList>
    </citation>
    <scope>NUCLEOTIDE SEQUENCE [LARGE SCALE GENOMIC DNA]</scope>
    <source>
        <strain evidence="2 3">DT85</strain>
    </source>
</reference>
<sequence>MTALVTLFQVLTLANLVLLTGLAYVWGRNYADMRSKHTLGLLLFALFLLGENGMAAYFFLVDPQLSGWISNAQQVPPPAQLAMAALRVAQFGGLAFLTWVTWD</sequence>
<keyword evidence="1" id="KW-0472">Membrane</keyword>
<feature type="transmembrane region" description="Helical" evidence="1">
    <location>
        <begin position="6"/>
        <end position="27"/>
    </location>
</feature>
<organism evidence="2 3">
    <name type="scientific">Halosegnis marinus</name>
    <dbReference type="NCBI Taxonomy" id="3034023"/>
    <lineage>
        <taxon>Archaea</taxon>
        <taxon>Methanobacteriati</taxon>
        <taxon>Methanobacteriota</taxon>
        <taxon>Stenosarchaea group</taxon>
        <taxon>Halobacteria</taxon>
        <taxon>Halobacteriales</taxon>
        <taxon>Natronomonadaceae</taxon>
        <taxon>Halosegnis</taxon>
    </lineage>
</organism>
<dbReference type="Proteomes" id="UP001596398">
    <property type="component" value="Unassembled WGS sequence"/>
</dbReference>
<proteinExistence type="predicted"/>
<keyword evidence="1" id="KW-0812">Transmembrane</keyword>
<dbReference type="Pfam" id="PF26119">
    <property type="entry name" value="DUF8036"/>
    <property type="match status" value="1"/>
</dbReference>
<dbReference type="EMBL" id="JBHTAP010000001">
    <property type="protein sequence ID" value="MFC7234131.1"/>
    <property type="molecule type" value="Genomic_DNA"/>
</dbReference>
<comment type="caution">
    <text evidence="2">The sequence shown here is derived from an EMBL/GenBank/DDBJ whole genome shotgun (WGS) entry which is preliminary data.</text>
</comment>
<accession>A0ABD5ZLK6</accession>
<evidence type="ECO:0000256" key="1">
    <source>
        <dbReference type="SAM" id="Phobius"/>
    </source>
</evidence>
<dbReference type="RefSeq" id="WP_276235130.1">
    <property type="nucleotide sequence ID" value="NZ_CP119802.1"/>
</dbReference>
<name>A0ABD5ZLK6_9EURY</name>
<evidence type="ECO:0000313" key="2">
    <source>
        <dbReference type="EMBL" id="MFC7234131.1"/>
    </source>
</evidence>
<dbReference type="AlphaFoldDB" id="A0ABD5ZLK6"/>
<protein>
    <submittedName>
        <fullName evidence="2">Uncharacterized protein</fullName>
    </submittedName>
</protein>
<feature type="transmembrane region" description="Helical" evidence="1">
    <location>
        <begin position="39"/>
        <end position="61"/>
    </location>
</feature>
<keyword evidence="1" id="KW-1133">Transmembrane helix</keyword>
<feature type="transmembrane region" description="Helical" evidence="1">
    <location>
        <begin position="81"/>
        <end position="102"/>
    </location>
</feature>
<dbReference type="GeneID" id="79265795"/>
<keyword evidence="3" id="KW-1185">Reference proteome</keyword>
<gene>
    <name evidence="2" type="ORF">ACFQJ4_02250</name>
</gene>